<organism evidence="3 4">
    <name type="scientific">Pseudodesulfovibrio sediminis</name>
    <dbReference type="NCBI Taxonomy" id="2810563"/>
    <lineage>
        <taxon>Bacteria</taxon>
        <taxon>Pseudomonadati</taxon>
        <taxon>Thermodesulfobacteriota</taxon>
        <taxon>Desulfovibrionia</taxon>
        <taxon>Desulfovibrionales</taxon>
        <taxon>Desulfovibrionaceae</taxon>
    </lineage>
</organism>
<evidence type="ECO:0000313" key="4">
    <source>
        <dbReference type="Proteomes" id="UP001053296"/>
    </source>
</evidence>
<dbReference type="InterPro" id="IPR002201">
    <property type="entry name" value="Glyco_trans_9"/>
</dbReference>
<dbReference type="SUPFAM" id="SSF53756">
    <property type="entry name" value="UDP-Glycosyltransferase/glycogen phosphorylase"/>
    <property type="match status" value="1"/>
</dbReference>
<accession>A0ABM7PAQ3</accession>
<dbReference type="CDD" id="cd03789">
    <property type="entry name" value="GT9_LPS_heptosyltransferase"/>
    <property type="match status" value="1"/>
</dbReference>
<dbReference type="RefSeq" id="WP_229592079.1">
    <property type="nucleotide sequence ID" value="NZ_AP024485.1"/>
</dbReference>
<evidence type="ECO:0000313" key="3">
    <source>
        <dbReference type="EMBL" id="BCS90141.1"/>
    </source>
</evidence>
<dbReference type="Pfam" id="PF01075">
    <property type="entry name" value="Glyco_transf_9"/>
    <property type="match status" value="1"/>
</dbReference>
<dbReference type="PANTHER" id="PTHR30160:SF22">
    <property type="entry name" value="LIPOPOLYSACCHARIDE CORE BIOSYNTHESIS PROTEIN"/>
    <property type="match status" value="1"/>
</dbReference>
<name>A0ABM7PAQ3_9BACT</name>
<evidence type="ECO:0000256" key="2">
    <source>
        <dbReference type="ARBA" id="ARBA00022679"/>
    </source>
</evidence>
<protein>
    <submittedName>
        <fullName evidence="3">Heptosyltransferase</fullName>
    </submittedName>
</protein>
<proteinExistence type="predicted"/>
<reference evidence="3" key="1">
    <citation type="journal article" date="2022" name="Arch. Microbiol.">
        <title>Pseudodesulfovibrio sediminis sp. nov., a mesophilic and neutrophilic sulfate-reducing bacterium isolated from sediment of a brackish lake.</title>
        <authorList>
            <person name="Takahashi A."/>
            <person name="Kojima H."/>
            <person name="Watanabe M."/>
            <person name="Fukui M."/>
        </authorList>
    </citation>
    <scope>NUCLEOTIDE SEQUENCE</scope>
    <source>
        <strain evidence="3">SF6</strain>
    </source>
</reference>
<keyword evidence="2" id="KW-0808">Transferase</keyword>
<keyword evidence="4" id="KW-1185">Reference proteome</keyword>
<gene>
    <name evidence="3" type="ORF">PSDVSF_33830</name>
</gene>
<dbReference type="InterPro" id="IPR051199">
    <property type="entry name" value="LPS_LOS_Heptosyltrfase"/>
</dbReference>
<dbReference type="EMBL" id="AP024485">
    <property type="protein sequence ID" value="BCS90141.1"/>
    <property type="molecule type" value="Genomic_DNA"/>
</dbReference>
<sequence length="342" mass="37535">MSTLDTFSHCVAIRLGHMGDVALTTGVLTHWHNTRGTTFTIVTKAGNAPLFDNHPAVSEVIGLSDAELKNKAWYVKAGKLADTYSNHALLDLHGSLRSRILALRWKGPVRRYPKFGLTRRLYDRTRWNLFRAKLEATTVPQRYAQALDDSPPPADELVPQIYLNSKEKTAAAAQLASIATAHPRVALHPYATHQAKEWPKEHWHELIELLDETGIGWFVIGRSKIPLNGLDQRDLTNATNLRETCALLDGADLLITGDSGPMHLACGVGTPVAALFGPTVKSWGFYPAGPKDQVIDQQLACRPCSLHGAKACDKGFECMTSITPEKMMRVATGILVSEMGLV</sequence>
<dbReference type="Proteomes" id="UP001053296">
    <property type="component" value="Chromosome"/>
</dbReference>
<evidence type="ECO:0000256" key="1">
    <source>
        <dbReference type="ARBA" id="ARBA00022676"/>
    </source>
</evidence>
<dbReference type="Gene3D" id="3.40.50.2000">
    <property type="entry name" value="Glycogen Phosphorylase B"/>
    <property type="match status" value="2"/>
</dbReference>
<keyword evidence="1" id="KW-0328">Glycosyltransferase</keyword>
<dbReference type="PANTHER" id="PTHR30160">
    <property type="entry name" value="TETRAACYLDISACCHARIDE 4'-KINASE-RELATED"/>
    <property type="match status" value="1"/>
</dbReference>